<evidence type="ECO:0000256" key="5">
    <source>
        <dbReference type="ARBA" id="ARBA00037631"/>
    </source>
</evidence>
<evidence type="ECO:0000313" key="10">
    <source>
        <dbReference type="Proteomes" id="UP000248856"/>
    </source>
</evidence>
<dbReference type="InterPro" id="IPR012334">
    <property type="entry name" value="Pectin_lyas_fold"/>
</dbReference>
<dbReference type="GO" id="GO:0030570">
    <property type="term" value="F:pectate lyase activity"/>
    <property type="evidence" value="ECO:0007669"/>
    <property type="project" value="InterPro"/>
</dbReference>
<keyword evidence="2" id="KW-0325">Glycoprotein</keyword>
<keyword evidence="7" id="KW-0624">Polysaccharide degradation</keyword>
<dbReference type="GO" id="GO:0005576">
    <property type="term" value="C:extracellular region"/>
    <property type="evidence" value="ECO:0007669"/>
    <property type="project" value="UniProtKB-SubCell"/>
</dbReference>
<feature type="non-terminal residue" evidence="9">
    <location>
        <position position="1"/>
    </location>
</feature>
<comment type="similarity">
    <text evidence="7">Belongs to the polysaccharide lyase 1 family.</text>
</comment>
<sequence length="480" mass="51389">FVVRYLVRLSLFASVTPSVYRCGRGDLCNKADPLCTGHPPEPIQKENPSMRNFEKNIHRPMLNIFMGLLFSISGPLWAQAIGTPDGLASGVTGGGNNAPMVQPTSLVELENALCSSVQDGKCTDAEARVIVLDRTFDFTGSLLINGTPTTTATGCIAFACKANQPSQGQWGLNVANFCDGRPATQVTFDNAGRAPLQIGSNKTLVGLGHDAGIKGRGLRIGDGNGNVIIQNIRITDINPSVIWGGDALTIDDADGVWVDHNLFARIGRQMLVTGFGSARHITFSNNEFDGRTDYSATCDGRHYWLWLFLGAQDTITLARNYIHHTSGRGPHAGGLRNSTVTAHLVNNYFENISREGAAMPLTATANLLMEGNYFDHVTLPIYRYPNPPGPGYAFSPFAGQIDPRNDLCQQSIGRDCVSNDKTASGTANPPLDEPAITAFSARREWLVSPQSAAETAQSVRQGAGVGVIGPAHSAPAPVQR</sequence>
<dbReference type="InterPro" id="IPR002022">
    <property type="entry name" value="Pec_lyase"/>
</dbReference>
<name>A0A328YEJ2_9BURK</name>
<protein>
    <recommendedName>
        <fullName evidence="6">pectin lyase</fullName>
        <ecNumber evidence="6">4.2.2.10</ecNumber>
    </recommendedName>
</protein>
<dbReference type="GO" id="GO:0047490">
    <property type="term" value="F:pectin lyase activity"/>
    <property type="evidence" value="ECO:0007669"/>
    <property type="project" value="UniProtKB-EC"/>
</dbReference>
<organism evidence="9 10">
    <name type="scientific">Paracidovorax anthurii</name>
    <dbReference type="NCBI Taxonomy" id="78229"/>
    <lineage>
        <taxon>Bacteria</taxon>
        <taxon>Pseudomonadati</taxon>
        <taxon>Pseudomonadota</taxon>
        <taxon>Betaproteobacteria</taxon>
        <taxon>Burkholderiales</taxon>
        <taxon>Comamonadaceae</taxon>
        <taxon>Paracidovorax</taxon>
    </lineage>
</organism>
<dbReference type="SMART" id="SM00656">
    <property type="entry name" value="Amb_all"/>
    <property type="match status" value="1"/>
</dbReference>
<proteinExistence type="inferred from homology"/>
<comment type="subcellular location">
    <subcellularLocation>
        <location evidence="7">Secreted</location>
    </subcellularLocation>
</comment>
<dbReference type="PANTHER" id="PTHR31683:SF67">
    <property type="entry name" value="PECTIN LYASE F-RELATED"/>
    <property type="match status" value="1"/>
</dbReference>
<comment type="caution">
    <text evidence="9">The sequence shown here is derived from an EMBL/GenBank/DDBJ whole genome shotgun (WGS) entry which is preliminary data.</text>
</comment>
<dbReference type="EMBL" id="QLTA01000083">
    <property type="protein sequence ID" value="RAR72428.1"/>
    <property type="molecule type" value="Genomic_DNA"/>
</dbReference>
<keyword evidence="7" id="KW-0964">Secreted</keyword>
<feature type="domain" description="Pectate lyase" evidence="8">
    <location>
        <begin position="164"/>
        <end position="380"/>
    </location>
</feature>
<evidence type="ECO:0000313" key="9">
    <source>
        <dbReference type="EMBL" id="RAR72428.1"/>
    </source>
</evidence>
<evidence type="ECO:0000256" key="1">
    <source>
        <dbReference type="ARBA" id="ARBA00023157"/>
    </source>
</evidence>
<evidence type="ECO:0000256" key="3">
    <source>
        <dbReference type="ARBA" id="ARBA00023239"/>
    </source>
</evidence>
<keyword evidence="1" id="KW-1015">Disulfide bond</keyword>
<dbReference type="SUPFAM" id="SSF51126">
    <property type="entry name" value="Pectin lyase-like"/>
    <property type="match status" value="1"/>
</dbReference>
<dbReference type="Gene3D" id="2.160.20.10">
    <property type="entry name" value="Single-stranded right-handed beta-helix, Pectin lyase-like"/>
    <property type="match status" value="1"/>
</dbReference>
<reference evidence="9 10" key="1">
    <citation type="submission" date="2018-06" db="EMBL/GenBank/DDBJ databases">
        <title>Genomic Encyclopedia of Archaeal and Bacterial Type Strains, Phase II (KMG-II): from individual species to whole genera.</title>
        <authorList>
            <person name="Goeker M."/>
        </authorList>
    </citation>
    <scope>NUCLEOTIDE SEQUENCE [LARGE SCALE GENOMIC DNA]</scope>
    <source>
        <strain evidence="9 10">CFPB 3232</strain>
    </source>
</reference>
<evidence type="ECO:0000256" key="4">
    <source>
        <dbReference type="ARBA" id="ARBA00036818"/>
    </source>
</evidence>
<keyword evidence="10" id="KW-1185">Reference proteome</keyword>
<evidence type="ECO:0000256" key="6">
    <source>
        <dbReference type="ARBA" id="ARBA00039082"/>
    </source>
</evidence>
<keyword evidence="3 7" id="KW-0456">Lyase</keyword>
<accession>A0A328YEJ2</accession>
<evidence type="ECO:0000256" key="7">
    <source>
        <dbReference type="RuleBase" id="RU361173"/>
    </source>
</evidence>
<dbReference type="InterPro" id="IPR011050">
    <property type="entry name" value="Pectin_lyase_fold/virulence"/>
</dbReference>
<gene>
    <name evidence="9" type="ORF">AX018_10831</name>
</gene>
<comment type="function">
    <text evidence="5">Pectinolytic enzymes consist of four classes of enzymes: pectin lyase, polygalacturonase, pectin methylesterase and rhamnogalacturonase. Among pectinolytic enzymes, pectin lyase is the most important in depolymerization of pectin, since it cleaves internal glycosidic bonds of highly methylated pectins.</text>
</comment>
<dbReference type="InterPro" id="IPR045032">
    <property type="entry name" value="PEL"/>
</dbReference>
<dbReference type="EC" id="4.2.2.10" evidence="6"/>
<dbReference type="Proteomes" id="UP000248856">
    <property type="component" value="Unassembled WGS sequence"/>
</dbReference>
<dbReference type="PANTHER" id="PTHR31683">
    <property type="entry name" value="PECTATE LYASE 18-RELATED"/>
    <property type="match status" value="1"/>
</dbReference>
<keyword evidence="7" id="KW-0119">Carbohydrate metabolism</keyword>
<comment type="catalytic activity">
    <reaction evidence="4">
        <text>Eliminative cleavage of (1-&gt;4)-alpha-D-galacturonan methyl ester to give oligosaccharides with 4-deoxy-6-O-methyl-alpha-D-galact-4-enuronosyl groups at their non-reducing ends.</text>
        <dbReference type="EC" id="4.2.2.10"/>
    </reaction>
</comment>
<evidence type="ECO:0000256" key="2">
    <source>
        <dbReference type="ARBA" id="ARBA00023180"/>
    </source>
</evidence>
<dbReference type="RefSeq" id="WP_211322516.1">
    <property type="nucleotide sequence ID" value="NZ_QLTA01000083.1"/>
</dbReference>
<dbReference type="AlphaFoldDB" id="A0A328YEJ2"/>
<dbReference type="Pfam" id="PF00544">
    <property type="entry name" value="Pectate_lyase_4"/>
    <property type="match status" value="1"/>
</dbReference>
<evidence type="ECO:0000259" key="8">
    <source>
        <dbReference type="SMART" id="SM00656"/>
    </source>
</evidence>
<dbReference type="GO" id="GO:0000272">
    <property type="term" value="P:polysaccharide catabolic process"/>
    <property type="evidence" value="ECO:0007669"/>
    <property type="project" value="UniProtKB-KW"/>
</dbReference>